<protein>
    <submittedName>
        <fullName evidence="6">TlpA family protein disulfide reductase</fullName>
    </submittedName>
</protein>
<comment type="caution">
    <text evidence="6">The sequence shown here is derived from an EMBL/GenBank/DDBJ whole genome shotgun (WGS) entry which is preliminary data.</text>
</comment>
<organism evidence="6 7">
    <name type="scientific">Hyunsoonleella flava</name>
    <dbReference type="NCBI Taxonomy" id="2527939"/>
    <lineage>
        <taxon>Bacteria</taxon>
        <taxon>Pseudomonadati</taxon>
        <taxon>Bacteroidota</taxon>
        <taxon>Flavobacteriia</taxon>
        <taxon>Flavobacteriales</taxon>
        <taxon>Flavobacteriaceae</taxon>
    </lineage>
</organism>
<dbReference type="InterPro" id="IPR013740">
    <property type="entry name" value="Redoxin"/>
</dbReference>
<evidence type="ECO:0000313" key="7">
    <source>
        <dbReference type="Proteomes" id="UP000291142"/>
    </source>
</evidence>
<name>A0A4Q9FAM2_9FLAO</name>
<keyword evidence="4" id="KW-0676">Redox-active center</keyword>
<proteinExistence type="predicted"/>
<dbReference type="EMBL" id="SIRT01000013">
    <property type="protein sequence ID" value="TBN00913.1"/>
    <property type="molecule type" value="Genomic_DNA"/>
</dbReference>
<dbReference type="AlphaFoldDB" id="A0A4Q9FAM2"/>
<evidence type="ECO:0000256" key="2">
    <source>
        <dbReference type="ARBA" id="ARBA00022748"/>
    </source>
</evidence>
<dbReference type="InterPro" id="IPR036249">
    <property type="entry name" value="Thioredoxin-like_sf"/>
</dbReference>
<dbReference type="Gene3D" id="3.40.30.10">
    <property type="entry name" value="Glutaredoxin"/>
    <property type="match status" value="1"/>
</dbReference>
<dbReference type="SUPFAM" id="SSF52833">
    <property type="entry name" value="Thioredoxin-like"/>
    <property type="match status" value="1"/>
</dbReference>
<evidence type="ECO:0000259" key="5">
    <source>
        <dbReference type="PROSITE" id="PS51352"/>
    </source>
</evidence>
<dbReference type="Pfam" id="PF08534">
    <property type="entry name" value="Redoxin"/>
    <property type="match status" value="1"/>
</dbReference>
<evidence type="ECO:0000256" key="1">
    <source>
        <dbReference type="ARBA" id="ARBA00004196"/>
    </source>
</evidence>
<dbReference type="GO" id="GO:0016491">
    <property type="term" value="F:oxidoreductase activity"/>
    <property type="evidence" value="ECO:0007669"/>
    <property type="project" value="InterPro"/>
</dbReference>
<evidence type="ECO:0000313" key="6">
    <source>
        <dbReference type="EMBL" id="TBN00913.1"/>
    </source>
</evidence>
<dbReference type="GO" id="GO:0030313">
    <property type="term" value="C:cell envelope"/>
    <property type="evidence" value="ECO:0007669"/>
    <property type="project" value="UniProtKB-SubCell"/>
</dbReference>
<dbReference type="RefSeq" id="WP_130965165.1">
    <property type="nucleotide sequence ID" value="NZ_SIRT01000013.1"/>
</dbReference>
<dbReference type="CDD" id="cd02966">
    <property type="entry name" value="TlpA_like_family"/>
    <property type="match status" value="1"/>
</dbReference>
<accession>A0A4Q9FAM2</accession>
<dbReference type="InterPro" id="IPR013766">
    <property type="entry name" value="Thioredoxin_domain"/>
</dbReference>
<evidence type="ECO:0000256" key="3">
    <source>
        <dbReference type="ARBA" id="ARBA00023157"/>
    </source>
</evidence>
<dbReference type="OrthoDB" id="743079at2"/>
<evidence type="ECO:0000256" key="4">
    <source>
        <dbReference type="ARBA" id="ARBA00023284"/>
    </source>
</evidence>
<feature type="domain" description="Thioredoxin" evidence="5">
    <location>
        <begin position="319"/>
        <end position="457"/>
    </location>
</feature>
<dbReference type="GO" id="GO:0017004">
    <property type="term" value="P:cytochrome complex assembly"/>
    <property type="evidence" value="ECO:0007669"/>
    <property type="project" value="UniProtKB-KW"/>
</dbReference>
<dbReference type="PANTHER" id="PTHR42852:SF6">
    <property type="entry name" value="THIOL:DISULFIDE INTERCHANGE PROTEIN DSBE"/>
    <property type="match status" value="1"/>
</dbReference>
<keyword evidence="3" id="KW-1015">Disulfide bond</keyword>
<dbReference type="Proteomes" id="UP000291142">
    <property type="component" value="Unassembled WGS sequence"/>
</dbReference>
<keyword evidence="2" id="KW-0201">Cytochrome c-type biogenesis</keyword>
<gene>
    <name evidence="6" type="ORF">EYD45_13900</name>
</gene>
<dbReference type="PROSITE" id="PS51352">
    <property type="entry name" value="THIOREDOXIN_2"/>
    <property type="match status" value="1"/>
</dbReference>
<dbReference type="InterPro" id="IPR050553">
    <property type="entry name" value="Thioredoxin_ResA/DsbE_sf"/>
</dbReference>
<dbReference type="PANTHER" id="PTHR42852">
    <property type="entry name" value="THIOL:DISULFIDE INTERCHANGE PROTEIN DSBE"/>
    <property type="match status" value="1"/>
</dbReference>
<sequence>MHKKHICISLITLILVFNYSCHQQKSDYVILSGTIKNGNKTIELRSHYDTTDKTKRKIIHLDKNGDFQDTIYIQKEELYVVSDKTNMFEFHLTPSKKYIIEYDTKKFKNEGITLKGDDIDINEYYIDKTRGMVFYDFNESGKPEKEIRSFLNNVKEKQLNRLNISKLPSSLKEHEEASIKFEYLRYLSLYLRVNEINTPSIESKNELDIDYLNEEEYKKYQSYKYLLHDYYHDQLNQKAKVNQKLNSSYSLYQNGIKELALIIPNDYIKNDLIAHNASFFLLNSEDIESCYSDFKKYYTGNDTIIKSKILDSYYRYAKLKKGTPSPKFTNFKNNNGGENSLNDYKGAYVFIDIWATWCGNCYGEMPYLKKLEQEYKDVVFLSIAWKDDESKWRKIIKKESLTGVQLFATKEDNSFFEEYAVNGIPRYILIDPEGNIVDHNTPRPSDDKLKTLFKDVGID</sequence>
<comment type="subcellular location">
    <subcellularLocation>
        <location evidence="1">Cell envelope</location>
    </subcellularLocation>
</comment>
<reference evidence="6 7" key="1">
    <citation type="submission" date="2019-02" db="EMBL/GenBank/DDBJ databases">
        <title>Hyunsoonleella sp., isolated from marine sediment.</title>
        <authorList>
            <person name="Liu B.-T."/>
        </authorList>
    </citation>
    <scope>NUCLEOTIDE SEQUENCE [LARGE SCALE GENOMIC DNA]</scope>
    <source>
        <strain evidence="6 7">T58</strain>
    </source>
</reference>
<keyword evidence="7" id="KW-1185">Reference proteome</keyword>